<feature type="binding site" evidence="7">
    <location>
        <position position="77"/>
    </location>
    <ligand>
        <name>GTP</name>
        <dbReference type="ChEBI" id="CHEBI:37565"/>
    </ligand>
</feature>
<feature type="binding site" evidence="7">
    <location>
        <position position="107"/>
    </location>
    <ligand>
        <name>Mg(2+)</name>
        <dbReference type="ChEBI" id="CHEBI:18420"/>
    </ligand>
</feature>
<dbReference type="EMBL" id="RQJP01000002">
    <property type="protein sequence ID" value="RRB15545.1"/>
    <property type="molecule type" value="Genomic_DNA"/>
</dbReference>
<dbReference type="CDD" id="cd02503">
    <property type="entry name" value="MobA"/>
    <property type="match status" value="1"/>
</dbReference>
<dbReference type="OrthoDB" id="9788394at2"/>
<comment type="function">
    <text evidence="7">Transfers a GMP moiety from GTP to Mo-molybdopterin (Mo-MPT) cofactor (Moco or molybdenum cofactor) to form Mo-molybdopterin guanine dinucleotide (Mo-MGD) cofactor.</text>
</comment>
<dbReference type="GO" id="GO:0006152">
    <property type="term" value="P:purine nucleoside catabolic process"/>
    <property type="evidence" value="ECO:0007669"/>
    <property type="project" value="TreeGrafter"/>
</dbReference>
<sequence>MTFTKPAEPVSPLLGLVLAGGRSTRMGVDKSTINYHGKPQFEYLYELLATHCEDVFLSVNAEQVSQLADSRFKLIEDDATVLGPLAGILTAFRKQSEHHAWLVVVCDLPFLSEQSIRKLVVNRRPDTMATAFWDSDHRFPDPSVCIWEPSAYPALLRAIAEGAPYPRTILMNNDIELLEMDDVNELTNVNSPDLLTPGQRDELFLREAIRLAKEGIHTGQGGPFGAVVVRDGRIVGRGCNQVTATNDPTAHAELVAIRDACRNLTTAQLTGCTLYASCEPCPMCLGAIYWAQPERVVFGSFHSDAAKAGFDDQFIYRELEKPRENRTIPMTQLLRHEAQTVFDEWVGNSTKRMMDDER</sequence>
<dbReference type="GO" id="GO:0005525">
    <property type="term" value="F:GTP binding"/>
    <property type="evidence" value="ECO:0007669"/>
    <property type="project" value="UniProtKB-UniRule"/>
</dbReference>
<dbReference type="GO" id="GO:0008270">
    <property type="term" value="F:zinc ion binding"/>
    <property type="evidence" value="ECO:0007669"/>
    <property type="project" value="InterPro"/>
</dbReference>
<organism evidence="9 10">
    <name type="scientific">Larkinella knui</name>
    <dbReference type="NCBI Taxonomy" id="2025310"/>
    <lineage>
        <taxon>Bacteria</taxon>
        <taxon>Pseudomonadati</taxon>
        <taxon>Bacteroidota</taxon>
        <taxon>Cytophagia</taxon>
        <taxon>Cytophagales</taxon>
        <taxon>Spirosomataceae</taxon>
        <taxon>Larkinella</taxon>
    </lineage>
</organism>
<evidence type="ECO:0000259" key="8">
    <source>
        <dbReference type="PROSITE" id="PS51747"/>
    </source>
</evidence>
<feature type="binding site" evidence="7">
    <location>
        <position position="30"/>
    </location>
    <ligand>
        <name>GTP</name>
        <dbReference type="ChEBI" id="CHEBI:37565"/>
    </ligand>
</feature>
<dbReference type="PANTHER" id="PTHR11079">
    <property type="entry name" value="CYTOSINE DEAMINASE FAMILY MEMBER"/>
    <property type="match status" value="1"/>
</dbReference>
<dbReference type="InterPro" id="IPR016193">
    <property type="entry name" value="Cytidine_deaminase-like"/>
</dbReference>
<feature type="binding site" evidence="7">
    <location>
        <begin position="18"/>
        <end position="20"/>
    </location>
    <ligand>
        <name>GTP</name>
        <dbReference type="ChEBI" id="CHEBI:37565"/>
    </ligand>
</feature>
<keyword evidence="4" id="KW-0862">Zinc</keyword>
<evidence type="ECO:0000313" key="9">
    <source>
        <dbReference type="EMBL" id="RRB15545.1"/>
    </source>
</evidence>
<dbReference type="Proteomes" id="UP000274271">
    <property type="component" value="Unassembled WGS sequence"/>
</dbReference>
<keyword evidence="7" id="KW-0963">Cytoplasm</keyword>
<name>A0A3P1CQI5_9BACT</name>
<dbReference type="GO" id="GO:0061603">
    <property type="term" value="F:molybdenum cofactor guanylyltransferase activity"/>
    <property type="evidence" value="ECO:0007669"/>
    <property type="project" value="UniProtKB-EC"/>
</dbReference>
<evidence type="ECO:0000256" key="2">
    <source>
        <dbReference type="ARBA" id="ARBA00022723"/>
    </source>
</evidence>
<dbReference type="SUPFAM" id="SSF53448">
    <property type="entry name" value="Nucleotide-diphospho-sugar transferases"/>
    <property type="match status" value="1"/>
</dbReference>
<dbReference type="GO" id="GO:0006777">
    <property type="term" value="P:Mo-molybdopterin cofactor biosynthetic process"/>
    <property type="evidence" value="ECO:0007669"/>
    <property type="project" value="UniProtKB-KW"/>
</dbReference>
<keyword evidence="5 7" id="KW-0342">GTP-binding</keyword>
<dbReference type="FunFam" id="3.40.140.10:FF:000011">
    <property type="entry name" value="tRNA-specific adenosine deaminase"/>
    <property type="match status" value="1"/>
</dbReference>
<evidence type="ECO:0000256" key="1">
    <source>
        <dbReference type="ARBA" id="ARBA00006576"/>
    </source>
</evidence>
<dbReference type="GO" id="GO:0005737">
    <property type="term" value="C:cytoplasm"/>
    <property type="evidence" value="ECO:0007669"/>
    <property type="project" value="UniProtKB-SubCell"/>
</dbReference>
<feature type="binding site" evidence="7">
    <location>
        <position position="107"/>
    </location>
    <ligand>
        <name>GTP</name>
        <dbReference type="ChEBI" id="CHEBI:37565"/>
    </ligand>
</feature>
<dbReference type="Gene3D" id="3.40.140.10">
    <property type="entry name" value="Cytidine Deaminase, domain 2"/>
    <property type="match status" value="1"/>
</dbReference>
<dbReference type="EC" id="2.7.7.77" evidence="7"/>
<keyword evidence="7" id="KW-0808">Transferase</keyword>
<dbReference type="SUPFAM" id="SSF53927">
    <property type="entry name" value="Cytidine deaminase-like"/>
    <property type="match status" value="1"/>
</dbReference>
<dbReference type="InterPro" id="IPR029044">
    <property type="entry name" value="Nucleotide-diphossugar_trans"/>
</dbReference>
<keyword evidence="2 7" id="KW-0479">Metal-binding</keyword>
<dbReference type="PANTHER" id="PTHR11079:SF161">
    <property type="entry name" value="CMP_DCMP-TYPE DEAMINASE DOMAIN-CONTAINING PROTEIN"/>
    <property type="match status" value="1"/>
</dbReference>
<comment type="cofactor">
    <cofactor evidence="7">
        <name>Mg(2+)</name>
        <dbReference type="ChEBI" id="CHEBI:18420"/>
    </cofactor>
</comment>
<dbReference type="CDD" id="cd01285">
    <property type="entry name" value="nucleoside_deaminase"/>
    <property type="match status" value="1"/>
</dbReference>
<evidence type="ECO:0000256" key="3">
    <source>
        <dbReference type="ARBA" id="ARBA00022801"/>
    </source>
</evidence>
<dbReference type="PROSITE" id="PS51747">
    <property type="entry name" value="CYT_DCMP_DEAMINASES_2"/>
    <property type="match status" value="1"/>
</dbReference>
<dbReference type="Pfam" id="PF12804">
    <property type="entry name" value="NTP_transf_3"/>
    <property type="match status" value="1"/>
</dbReference>
<dbReference type="AlphaFoldDB" id="A0A3P1CQI5"/>
<evidence type="ECO:0000256" key="4">
    <source>
        <dbReference type="ARBA" id="ARBA00022833"/>
    </source>
</evidence>
<keyword evidence="7" id="KW-0547">Nucleotide-binding</keyword>
<comment type="similarity">
    <text evidence="1">Belongs to the cytidine and deoxycytidylate deaminase family.</text>
</comment>
<dbReference type="GO" id="GO:0047974">
    <property type="term" value="F:guanosine deaminase activity"/>
    <property type="evidence" value="ECO:0007669"/>
    <property type="project" value="TreeGrafter"/>
</dbReference>
<comment type="subcellular location">
    <subcellularLocation>
        <location evidence="7">Cytoplasm</location>
    </subcellularLocation>
</comment>
<evidence type="ECO:0000256" key="6">
    <source>
        <dbReference type="ARBA" id="ARBA00023150"/>
    </source>
</evidence>
<dbReference type="InterPro" id="IPR002125">
    <property type="entry name" value="CMP_dCMP_dom"/>
</dbReference>
<evidence type="ECO:0000256" key="5">
    <source>
        <dbReference type="ARBA" id="ARBA00023134"/>
    </source>
</evidence>
<dbReference type="InterPro" id="IPR013482">
    <property type="entry name" value="Molybde_CF_guanTrfase"/>
</dbReference>
<accession>A0A3P1CQI5</accession>
<evidence type="ECO:0000256" key="7">
    <source>
        <dbReference type="HAMAP-Rule" id="MF_00316"/>
    </source>
</evidence>
<reference evidence="9 10" key="1">
    <citation type="submission" date="2018-11" db="EMBL/GenBank/DDBJ databases">
        <authorList>
            <person name="Zhou Z."/>
            <person name="Wang G."/>
        </authorList>
    </citation>
    <scope>NUCLEOTIDE SEQUENCE [LARGE SCALE GENOMIC DNA]</scope>
    <source>
        <strain evidence="9 10">KCTC42998</strain>
    </source>
</reference>
<protein>
    <recommendedName>
        <fullName evidence="7">Probable molybdenum cofactor guanylyltransferase</fullName>
        <shortName evidence="7">MoCo guanylyltransferase</shortName>
        <ecNumber evidence="7">2.7.7.77</ecNumber>
    </recommendedName>
    <alternativeName>
        <fullName evidence="7">GTP:molybdopterin guanylyltransferase</fullName>
    </alternativeName>
    <alternativeName>
        <fullName evidence="7">Mo-MPT guanylyltransferase</fullName>
    </alternativeName>
    <alternativeName>
        <fullName evidence="7">Molybdopterin guanylyltransferase</fullName>
    </alternativeName>
    <alternativeName>
        <fullName evidence="7">Molybdopterin-guanine dinucleotide synthase</fullName>
        <shortName evidence="7">MGD synthase</shortName>
    </alternativeName>
</protein>
<evidence type="ECO:0000313" key="10">
    <source>
        <dbReference type="Proteomes" id="UP000274271"/>
    </source>
</evidence>
<dbReference type="Pfam" id="PF00383">
    <property type="entry name" value="dCMP_cyt_deam_1"/>
    <property type="match status" value="1"/>
</dbReference>
<keyword evidence="6 7" id="KW-0501">Molybdenum cofactor biosynthesis</keyword>
<proteinExistence type="inferred from homology"/>
<comment type="caution">
    <text evidence="7">Lacks conserved residue(s) required for the propagation of feature annotation.</text>
</comment>
<comment type="caution">
    <text evidence="9">The sequence shown here is derived from an EMBL/GenBank/DDBJ whole genome shotgun (WGS) entry which is preliminary data.</text>
</comment>
<feature type="domain" description="CMP/dCMP-type deaminase" evidence="8">
    <location>
        <begin position="199"/>
        <end position="330"/>
    </location>
</feature>
<comment type="similarity">
    <text evidence="7">Belongs to the MobA family.</text>
</comment>
<keyword evidence="10" id="KW-1185">Reference proteome</keyword>
<dbReference type="InterPro" id="IPR016192">
    <property type="entry name" value="APOBEC/CMP_deaminase_Zn-bd"/>
</dbReference>
<dbReference type="PROSITE" id="PS00903">
    <property type="entry name" value="CYT_DCMP_DEAMINASES_1"/>
    <property type="match status" value="1"/>
</dbReference>
<keyword evidence="7" id="KW-0460">Magnesium</keyword>
<dbReference type="InterPro" id="IPR025877">
    <property type="entry name" value="MobA-like_NTP_Trfase"/>
</dbReference>
<keyword evidence="3" id="KW-0378">Hydrolase</keyword>
<dbReference type="Gene3D" id="3.90.550.10">
    <property type="entry name" value="Spore Coat Polysaccharide Biosynthesis Protein SpsA, Chain A"/>
    <property type="match status" value="1"/>
</dbReference>
<dbReference type="HAMAP" id="MF_00316">
    <property type="entry name" value="MobA"/>
    <property type="match status" value="1"/>
</dbReference>
<comment type="catalytic activity">
    <reaction evidence="7">
        <text>Mo-molybdopterin + GTP + H(+) = Mo-molybdopterin guanine dinucleotide + diphosphate</text>
        <dbReference type="Rhea" id="RHEA:34243"/>
        <dbReference type="ChEBI" id="CHEBI:15378"/>
        <dbReference type="ChEBI" id="CHEBI:33019"/>
        <dbReference type="ChEBI" id="CHEBI:37565"/>
        <dbReference type="ChEBI" id="CHEBI:71302"/>
        <dbReference type="ChEBI" id="CHEBI:71310"/>
        <dbReference type="EC" id="2.7.7.77"/>
    </reaction>
</comment>
<gene>
    <name evidence="7" type="primary">mobA</name>
    <name evidence="9" type="ORF">EHT87_13575</name>
</gene>
<comment type="domain">
    <text evidence="7">The N-terminal domain determines nucleotide recognition and specific binding, while the C-terminal domain determines the specific binding to the target protein.</text>
</comment>